<keyword evidence="2" id="KW-0808">Transferase</keyword>
<protein>
    <submittedName>
        <fullName evidence="2">Acetyltransferase, GNAT family</fullName>
    </submittedName>
</protein>
<dbReference type="eggNOG" id="COG0454">
    <property type="taxonomic scope" value="Bacteria"/>
</dbReference>
<evidence type="ECO:0000313" key="2">
    <source>
        <dbReference type="EMBL" id="ABA04492.1"/>
    </source>
</evidence>
<dbReference type="PANTHER" id="PTHR43451">
    <property type="entry name" value="ACETYLTRANSFERASE (GNAT) FAMILY PROTEIN"/>
    <property type="match status" value="1"/>
</dbReference>
<gene>
    <name evidence="2" type="ordered locus">Nwi_1230</name>
</gene>
<feature type="domain" description="N-acetyltransferase" evidence="1">
    <location>
        <begin position="8"/>
        <end position="161"/>
    </location>
</feature>
<keyword evidence="3" id="KW-1185">Reference proteome</keyword>
<dbReference type="InterPro" id="IPR000182">
    <property type="entry name" value="GNAT_dom"/>
</dbReference>
<dbReference type="HOGENOM" id="CLU_087351_0_0_5"/>
<dbReference type="PROSITE" id="PS51186">
    <property type="entry name" value="GNAT"/>
    <property type="match status" value="1"/>
</dbReference>
<sequence length="166" mass="17474">MGQSLPKPALRPMLPTDVPVLAAIFVASIEELTGDDYSEAQQIAWASAADDEDKFGARLSRQLTLVATLQRSPVGFASLKGTDHVDMLYVHPGAVEHGVATALCDAIEKLAGARGATSLTVEASDTAEGFFARRGYVAVQRNSVTIGDEWLANTTMKKTLAAGSPA</sequence>
<accession>Q3ST99</accession>
<dbReference type="Pfam" id="PF13673">
    <property type="entry name" value="Acetyltransf_10"/>
    <property type="match status" value="1"/>
</dbReference>
<dbReference type="Proteomes" id="UP000002531">
    <property type="component" value="Chromosome"/>
</dbReference>
<dbReference type="Gene3D" id="3.40.630.30">
    <property type="match status" value="1"/>
</dbReference>
<organism evidence="2 3">
    <name type="scientific">Nitrobacter winogradskyi (strain ATCC 25391 / DSM 10237 / CIP 104748 / NCIMB 11846 / Nb-255)</name>
    <dbReference type="NCBI Taxonomy" id="323098"/>
    <lineage>
        <taxon>Bacteria</taxon>
        <taxon>Pseudomonadati</taxon>
        <taxon>Pseudomonadota</taxon>
        <taxon>Alphaproteobacteria</taxon>
        <taxon>Hyphomicrobiales</taxon>
        <taxon>Nitrobacteraceae</taxon>
        <taxon>Nitrobacter</taxon>
    </lineage>
</organism>
<dbReference type="InterPro" id="IPR016181">
    <property type="entry name" value="Acyl_CoA_acyltransferase"/>
</dbReference>
<reference evidence="2 3" key="1">
    <citation type="journal article" date="2006" name="Appl. Environ. Microbiol.">
        <title>Genome sequence of the chemolithoautotrophic nitrite-oxidizing bacterium Nitrobacter winogradskyi Nb-255.</title>
        <authorList>
            <person name="Starkenburg S.R."/>
            <person name="Chain P.S."/>
            <person name="Sayavedra-Soto L.A."/>
            <person name="Hauser L."/>
            <person name="Land M.L."/>
            <person name="Larimer F.W."/>
            <person name="Malfatti S.A."/>
            <person name="Klotz M.G."/>
            <person name="Bottomley P.J."/>
            <person name="Arp D.J."/>
            <person name="Hickey W.J."/>
        </authorList>
    </citation>
    <scope>NUCLEOTIDE SEQUENCE [LARGE SCALE GENOMIC DNA]</scope>
    <source>
        <strain evidence="3">ATCC 25391 / DSM 10237 / CIP 104748 / NCIMB 11846 / Nb-255</strain>
    </source>
</reference>
<dbReference type="STRING" id="323098.Nwi_1230"/>
<proteinExistence type="predicted"/>
<dbReference type="InterPro" id="IPR052564">
    <property type="entry name" value="N-acetyltrans/Recomb-assoc"/>
</dbReference>
<dbReference type="PANTHER" id="PTHR43451:SF1">
    <property type="entry name" value="ACETYLTRANSFERASE"/>
    <property type="match status" value="1"/>
</dbReference>
<evidence type="ECO:0000259" key="1">
    <source>
        <dbReference type="PROSITE" id="PS51186"/>
    </source>
</evidence>
<dbReference type="SUPFAM" id="SSF55729">
    <property type="entry name" value="Acyl-CoA N-acyltransferases (Nat)"/>
    <property type="match status" value="1"/>
</dbReference>
<name>Q3ST99_NITWN</name>
<dbReference type="RefSeq" id="WP_011314521.1">
    <property type="nucleotide sequence ID" value="NC_007406.1"/>
</dbReference>
<dbReference type="CDD" id="cd04301">
    <property type="entry name" value="NAT_SF"/>
    <property type="match status" value="1"/>
</dbReference>
<dbReference type="EMBL" id="CP000115">
    <property type="protein sequence ID" value="ABA04492.1"/>
    <property type="molecule type" value="Genomic_DNA"/>
</dbReference>
<dbReference type="AlphaFoldDB" id="Q3ST99"/>
<dbReference type="GO" id="GO:0016747">
    <property type="term" value="F:acyltransferase activity, transferring groups other than amino-acyl groups"/>
    <property type="evidence" value="ECO:0007669"/>
    <property type="project" value="InterPro"/>
</dbReference>
<dbReference type="OrthoDB" id="9789081at2"/>
<evidence type="ECO:0000313" key="3">
    <source>
        <dbReference type="Proteomes" id="UP000002531"/>
    </source>
</evidence>
<dbReference type="KEGG" id="nwi:Nwi_1230"/>